<feature type="transmembrane region" description="Helical" evidence="6">
    <location>
        <begin position="124"/>
        <end position="144"/>
    </location>
</feature>
<dbReference type="Pfam" id="PF02653">
    <property type="entry name" value="BPD_transp_2"/>
    <property type="match status" value="1"/>
</dbReference>
<dbReference type="PANTHER" id="PTHR30482">
    <property type="entry name" value="HIGH-AFFINITY BRANCHED-CHAIN AMINO ACID TRANSPORT SYSTEM PERMEASE"/>
    <property type="match status" value="1"/>
</dbReference>
<name>A0AAU7KH92_9GAMM</name>
<dbReference type="EMBL" id="CP098827">
    <property type="protein sequence ID" value="XBO70857.1"/>
    <property type="molecule type" value="Genomic_DNA"/>
</dbReference>
<dbReference type="GO" id="GO:0005886">
    <property type="term" value="C:plasma membrane"/>
    <property type="evidence" value="ECO:0007669"/>
    <property type="project" value="UniProtKB-SubCell"/>
</dbReference>
<gene>
    <name evidence="7" type="ORF">NFG58_20020</name>
</gene>
<organism evidence="7">
    <name type="scientific">Halomonas sp. RT37</name>
    <dbReference type="NCBI Taxonomy" id="2950872"/>
    <lineage>
        <taxon>Bacteria</taxon>
        <taxon>Pseudomonadati</taxon>
        <taxon>Pseudomonadota</taxon>
        <taxon>Gammaproteobacteria</taxon>
        <taxon>Oceanospirillales</taxon>
        <taxon>Halomonadaceae</taxon>
        <taxon>Halomonas</taxon>
    </lineage>
</organism>
<protein>
    <submittedName>
        <fullName evidence="7">Branched-chain amino acid ABC transporter permease</fullName>
    </submittedName>
</protein>
<keyword evidence="3 6" id="KW-0812">Transmembrane</keyword>
<dbReference type="CDD" id="cd06581">
    <property type="entry name" value="TM_PBP1_LivM_like"/>
    <property type="match status" value="1"/>
</dbReference>
<feature type="transmembrane region" description="Helical" evidence="6">
    <location>
        <begin position="264"/>
        <end position="289"/>
    </location>
</feature>
<feature type="transmembrane region" description="Helical" evidence="6">
    <location>
        <begin position="21"/>
        <end position="40"/>
    </location>
</feature>
<evidence type="ECO:0000256" key="4">
    <source>
        <dbReference type="ARBA" id="ARBA00022989"/>
    </source>
</evidence>
<dbReference type="GO" id="GO:0015658">
    <property type="term" value="F:branched-chain amino acid transmembrane transporter activity"/>
    <property type="evidence" value="ECO:0007669"/>
    <property type="project" value="InterPro"/>
</dbReference>
<feature type="transmembrane region" description="Helical" evidence="6">
    <location>
        <begin position="46"/>
        <end position="64"/>
    </location>
</feature>
<feature type="transmembrane region" description="Helical" evidence="6">
    <location>
        <begin position="96"/>
        <end position="117"/>
    </location>
</feature>
<accession>A0AAU7KH92</accession>
<keyword evidence="4 6" id="KW-1133">Transmembrane helix</keyword>
<keyword evidence="2" id="KW-1003">Cell membrane</keyword>
<evidence type="ECO:0000313" key="7">
    <source>
        <dbReference type="EMBL" id="XBO70857.1"/>
    </source>
</evidence>
<evidence type="ECO:0000256" key="3">
    <source>
        <dbReference type="ARBA" id="ARBA00022692"/>
    </source>
</evidence>
<comment type="subcellular location">
    <subcellularLocation>
        <location evidence="1">Cell inner membrane</location>
        <topology evidence="1">Multi-pass membrane protein</topology>
    </subcellularLocation>
</comment>
<feature type="transmembrane region" description="Helical" evidence="6">
    <location>
        <begin position="301"/>
        <end position="323"/>
    </location>
</feature>
<evidence type="ECO:0000256" key="6">
    <source>
        <dbReference type="SAM" id="Phobius"/>
    </source>
</evidence>
<sequence>MMTKTLDTAAANPGRRRFKGRLGAGTTLAMLAVMVLLPLVLPSATLATEILIFAMAALACNLLLGFTGLLSFGQAIFFGAGAYISALAMIHLDAGLIGALLIAVVAGCVLALGVGMLCIRRKGIYFVMLTLALTQMAYFLAYTLSDWTGGDNGLLDVPRPPLAVGETTLISFASPLAFYALVATLFALIYVVARRITDSPFGSTLLAIRENEQRASALGYDTRLFKIMVFVLSGGITALAGALYGMLLNFVPLSNIELLMSEQILIMTIIGGTGSLFGSLLGAGAIVLLGDLLSSIWPRWMLLLGVALIAVVIFMRGGLWGGLSSLLERRRGNHAEPHKEASHD</sequence>
<dbReference type="AlphaFoldDB" id="A0AAU7KH92"/>
<dbReference type="InterPro" id="IPR043428">
    <property type="entry name" value="LivM-like"/>
</dbReference>
<proteinExistence type="predicted"/>
<reference evidence="7" key="1">
    <citation type="submission" date="2022-06" db="EMBL/GenBank/DDBJ databases">
        <title>A novel DMS-producing enzyme.</title>
        <authorList>
            <person name="Zhang Y."/>
        </authorList>
    </citation>
    <scope>NUCLEOTIDE SEQUENCE</scope>
    <source>
        <strain evidence="7">RT37</strain>
    </source>
</reference>
<keyword evidence="5 6" id="KW-0472">Membrane</keyword>
<evidence type="ECO:0000256" key="1">
    <source>
        <dbReference type="ARBA" id="ARBA00004429"/>
    </source>
</evidence>
<dbReference type="InterPro" id="IPR001851">
    <property type="entry name" value="ABC_transp_permease"/>
</dbReference>
<dbReference type="RefSeq" id="WP_231498583.1">
    <property type="nucleotide sequence ID" value="NZ_CP098827.1"/>
</dbReference>
<feature type="transmembrane region" description="Helical" evidence="6">
    <location>
        <begin position="169"/>
        <end position="193"/>
    </location>
</feature>
<dbReference type="PANTHER" id="PTHR30482:SF17">
    <property type="entry name" value="ABC TRANSPORTER ATP-BINDING PROTEIN"/>
    <property type="match status" value="1"/>
</dbReference>
<feature type="transmembrane region" description="Helical" evidence="6">
    <location>
        <begin position="224"/>
        <end position="244"/>
    </location>
</feature>
<feature type="transmembrane region" description="Helical" evidence="6">
    <location>
        <begin position="69"/>
        <end position="90"/>
    </location>
</feature>
<evidence type="ECO:0000256" key="5">
    <source>
        <dbReference type="ARBA" id="ARBA00023136"/>
    </source>
</evidence>
<evidence type="ECO:0000256" key="2">
    <source>
        <dbReference type="ARBA" id="ARBA00022475"/>
    </source>
</evidence>